<organism evidence="9 10">
    <name type="scientific">Aaosphaeria arxii CBS 175.79</name>
    <dbReference type="NCBI Taxonomy" id="1450172"/>
    <lineage>
        <taxon>Eukaryota</taxon>
        <taxon>Fungi</taxon>
        <taxon>Dikarya</taxon>
        <taxon>Ascomycota</taxon>
        <taxon>Pezizomycotina</taxon>
        <taxon>Dothideomycetes</taxon>
        <taxon>Pleosporomycetidae</taxon>
        <taxon>Pleosporales</taxon>
        <taxon>Pleosporales incertae sedis</taxon>
        <taxon>Aaosphaeria</taxon>
    </lineage>
</organism>
<sequence>MMLAQGPPPGGAPPPGAPAGPPDASMIPSIPSQAAQDTAQAFVGVAISLNVLAFLVLVGRMWTRSFPIYRVQPEDWIICGTWVLIVVDTALLLLTVPFKFGRPIESITLADAQNAQHYAVLAQPIWAWSMAGIKISVCLMLLRLQMETRWRRILWSLMGFVVILTIYNMVAQLTQCIPLHKTWDLLGLVPGKCWGPDAIRANLFAMSTINVVTDFIVALIPITFLRKIQRPVRERAIIGTLMALGIFAGVASIVKMVSAVNFGKTNDMDLDGIRVGMWSLVEELVGFIAACVPCLRSPFQRCLEYFGLVSTHAKSNYGRGYGHVYASGAVKNSRSKSANMPGVKLKSLRSVDAPSEENILAESRSAHTGISGGDLGVRGPLDDGKDHGDGIWCTTEVYLEQEERRTPRSEMNDRREAGWDDDIARLHNKDLR</sequence>
<dbReference type="PANTHER" id="PTHR33048">
    <property type="entry name" value="PTH11-LIKE INTEGRAL MEMBRANE PROTEIN (AFU_ORTHOLOGUE AFUA_5G11245)"/>
    <property type="match status" value="1"/>
</dbReference>
<keyword evidence="4 7" id="KW-0472">Membrane</keyword>
<dbReference type="RefSeq" id="XP_033378966.1">
    <property type="nucleotide sequence ID" value="XM_033529290.1"/>
</dbReference>
<dbReference type="Proteomes" id="UP000799778">
    <property type="component" value="Unassembled WGS sequence"/>
</dbReference>
<evidence type="ECO:0000256" key="5">
    <source>
        <dbReference type="ARBA" id="ARBA00038359"/>
    </source>
</evidence>
<evidence type="ECO:0000256" key="4">
    <source>
        <dbReference type="ARBA" id="ARBA00023136"/>
    </source>
</evidence>
<name>A0A6A5XCU4_9PLEO</name>
<dbReference type="InterPro" id="IPR052337">
    <property type="entry name" value="SAT4-like"/>
</dbReference>
<feature type="domain" description="Rhodopsin" evidence="8">
    <location>
        <begin position="60"/>
        <end position="301"/>
    </location>
</feature>
<keyword evidence="10" id="KW-1185">Reference proteome</keyword>
<dbReference type="GO" id="GO:0016020">
    <property type="term" value="C:membrane"/>
    <property type="evidence" value="ECO:0007669"/>
    <property type="project" value="UniProtKB-SubCell"/>
</dbReference>
<evidence type="ECO:0000259" key="8">
    <source>
        <dbReference type="Pfam" id="PF20684"/>
    </source>
</evidence>
<gene>
    <name evidence="9" type="ORF">BU24DRAFT_427741</name>
</gene>
<feature type="transmembrane region" description="Helical" evidence="7">
    <location>
        <begin position="41"/>
        <end position="63"/>
    </location>
</feature>
<comment type="similarity">
    <text evidence="5">Belongs to the SAT4 family.</text>
</comment>
<evidence type="ECO:0000313" key="10">
    <source>
        <dbReference type="Proteomes" id="UP000799778"/>
    </source>
</evidence>
<dbReference type="AlphaFoldDB" id="A0A6A5XCU4"/>
<dbReference type="EMBL" id="ML978076">
    <property type="protein sequence ID" value="KAF2010627.1"/>
    <property type="molecule type" value="Genomic_DNA"/>
</dbReference>
<evidence type="ECO:0000256" key="2">
    <source>
        <dbReference type="ARBA" id="ARBA00022692"/>
    </source>
</evidence>
<feature type="compositionally biased region" description="Pro residues" evidence="6">
    <location>
        <begin position="1"/>
        <end position="21"/>
    </location>
</feature>
<feature type="region of interest" description="Disordered" evidence="6">
    <location>
        <begin position="1"/>
        <end position="29"/>
    </location>
</feature>
<dbReference type="OrthoDB" id="5022096at2759"/>
<feature type="transmembrane region" description="Helical" evidence="7">
    <location>
        <begin position="75"/>
        <end position="98"/>
    </location>
</feature>
<evidence type="ECO:0000256" key="1">
    <source>
        <dbReference type="ARBA" id="ARBA00004141"/>
    </source>
</evidence>
<dbReference type="InterPro" id="IPR049326">
    <property type="entry name" value="Rhodopsin_dom_fungi"/>
</dbReference>
<evidence type="ECO:0000313" key="9">
    <source>
        <dbReference type="EMBL" id="KAF2010627.1"/>
    </source>
</evidence>
<dbReference type="Pfam" id="PF20684">
    <property type="entry name" value="Fung_rhodopsin"/>
    <property type="match status" value="1"/>
</dbReference>
<evidence type="ECO:0000256" key="3">
    <source>
        <dbReference type="ARBA" id="ARBA00022989"/>
    </source>
</evidence>
<dbReference type="GeneID" id="54286687"/>
<proteinExistence type="inferred from homology"/>
<keyword evidence="3 7" id="KW-1133">Transmembrane helix</keyword>
<feature type="transmembrane region" description="Helical" evidence="7">
    <location>
        <begin position="118"/>
        <end position="142"/>
    </location>
</feature>
<reference evidence="9" key="1">
    <citation type="journal article" date="2020" name="Stud. Mycol.">
        <title>101 Dothideomycetes genomes: a test case for predicting lifestyles and emergence of pathogens.</title>
        <authorList>
            <person name="Haridas S."/>
            <person name="Albert R."/>
            <person name="Binder M."/>
            <person name="Bloem J."/>
            <person name="Labutti K."/>
            <person name="Salamov A."/>
            <person name="Andreopoulos B."/>
            <person name="Baker S."/>
            <person name="Barry K."/>
            <person name="Bills G."/>
            <person name="Bluhm B."/>
            <person name="Cannon C."/>
            <person name="Castanera R."/>
            <person name="Culley D."/>
            <person name="Daum C."/>
            <person name="Ezra D."/>
            <person name="Gonzalez J."/>
            <person name="Henrissat B."/>
            <person name="Kuo A."/>
            <person name="Liang C."/>
            <person name="Lipzen A."/>
            <person name="Lutzoni F."/>
            <person name="Magnuson J."/>
            <person name="Mondo S."/>
            <person name="Nolan M."/>
            <person name="Ohm R."/>
            <person name="Pangilinan J."/>
            <person name="Park H.-J."/>
            <person name="Ramirez L."/>
            <person name="Alfaro M."/>
            <person name="Sun H."/>
            <person name="Tritt A."/>
            <person name="Yoshinaga Y."/>
            <person name="Zwiers L.-H."/>
            <person name="Turgeon B."/>
            <person name="Goodwin S."/>
            <person name="Spatafora J."/>
            <person name="Crous P."/>
            <person name="Grigoriev I."/>
        </authorList>
    </citation>
    <scope>NUCLEOTIDE SEQUENCE</scope>
    <source>
        <strain evidence="9">CBS 175.79</strain>
    </source>
</reference>
<comment type="subcellular location">
    <subcellularLocation>
        <location evidence="1">Membrane</location>
        <topology evidence="1">Multi-pass membrane protein</topology>
    </subcellularLocation>
</comment>
<evidence type="ECO:0000256" key="6">
    <source>
        <dbReference type="SAM" id="MobiDB-lite"/>
    </source>
</evidence>
<feature type="transmembrane region" description="Helical" evidence="7">
    <location>
        <begin position="204"/>
        <end position="225"/>
    </location>
</feature>
<dbReference type="PANTHER" id="PTHR33048:SF129">
    <property type="entry name" value="INTEGRAL MEMBRANE PROTEIN-RELATED"/>
    <property type="match status" value="1"/>
</dbReference>
<keyword evidence="2 7" id="KW-0812">Transmembrane</keyword>
<accession>A0A6A5XCU4</accession>
<feature type="transmembrane region" description="Helical" evidence="7">
    <location>
        <begin position="154"/>
        <end position="173"/>
    </location>
</feature>
<protein>
    <recommendedName>
        <fullName evidence="8">Rhodopsin domain-containing protein</fullName>
    </recommendedName>
</protein>
<feature type="transmembrane region" description="Helical" evidence="7">
    <location>
        <begin position="237"/>
        <end position="257"/>
    </location>
</feature>
<evidence type="ECO:0000256" key="7">
    <source>
        <dbReference type="SAM" id="Phobius"/>
    </source>
</evidence>